<dbReference type="AlphaFoldDB" id="D2GWB4"/>
<organism evidence="1">
    <name type="scientific">Ailuropoda melanoleuca</name>
    <name type="common">Giant panda</name>
    <dbReference type="NCBI Taxonomy" id="9646"/>
    <lineage>
        <taxon>Eukaryota</taxon>
        <taxon>Metazoa</taxon>
        <taxon>Chordata</taxon>
        <taxon>Craniata</taxon>
        <taxon>Vertebrata</taxon>
        <taxon>Euteleostomi</taxon>
        <taxon>Mammalia</taxon>
        <taxon>Eutheria</taxon>
        <taxon>Laurasiatheria</taxon>
        <taxon>Carnivora</taxon>
        <taxon>Caniformia</taxon>
        <taxon>Ursidae</taxon>
        <taxon>Ailuropoda</taxon>
    </lineage>
</organism>
<dbReference type="InParanoid" id="D2GWB4"/>
<gene>
    <name evidence="1" type="ORF">PANDA_001083</name>
</gene>
<protein>
    <submittedName>
        <fullName evidence="1">Uncharacterized protein</fullName>
    </submittedName>
</protein>
<reference evidence="1" key="1">
    <citation type="journal article" date="2010" name="Nature">
        <title>The sequence and de novo assembly of the giant panda genome.</title>
        <authorList>
            <person name="Li R."/>
            <person name="Fan W."/>
            <person name="Tian G."/>
            <person name="Zhu H."/>
            <person name="He L."/>
            <person name="Cai J."/>
            <person name="Huang Q."/>
            <person name="Cai Q."/>
            <person name="Li B."/>
            <person name="Bai Y."/>
            <person name="Zhang Z."/>
            <person name="Zhang Y."/>
            <person name="Wang W."/>
            <person name="Li J."/>
            <person name="Wei F."/>
            <person name="Li H."/>
            <person name="Jian M."/>
            <person name="Li J."/>
            <person name="Zhang Z."/>
            <person name="Nielsen R."/>
            <person name="Li D."/>
            <person name="Gu W."/>
            <person name="Yang Z."/>
            <person name="Xuan Z."/>
            <person name="Ryder O.A."/>
            <person name="Leung F.C."/>
            <person name="Zhou Y."/>
            <person name="Cao J."/>
            <person name="Sun X."/>
            <person name="Fu Y."/>
            <person name="Fang X."/>
            <person name="Guo X."/>
            <person name="Wang B."/>
            <person name="Hou R."/>
            <person name="Shen F."/>
            <person name="Mu B."/>
            <person name="Ni P."/>
            <person name="Lin R."/>
            <person name="Qian W."/>
            <person name="Wang G."/>
            <person name="Yu C."/>
            <person name="Nie W."/>
            <person name="Wang J."/>
            <person name="Wu Z."/>
            <person name="Liang H."/>
            <person name="Min J."/>
            <person name="Wu Q."/>
            <person name="Cheng S."/>
            <person name="Ruan J."/>
            <person name="Wang M."/>
            <person name="Shi Z."/>
            <person name="Wen M."/>
            <person name="Liu B."/>
            <person name="Ren X."/>
            <person name="Zheng H."/>
            <person name="Dong D."/>
            <person name="Cook K."/>
            <person name="Shan G."/>
            <person name="Zhang H."/>
            <person name="Kosiol C."/>
            <person name="Xie X."/>
            <person name="Lu Z."/>
            <person name="Zheng H."/>
            <person name="Li Y."/>
            <person name="Steiner C.C."/>
            <person name="Lam T.T."/>
            <person name="Lin S."/>
            <person name="Zhang Q."/>
            <person name="Li G."/>
            <person name="Tian J."/>
            <person name="Gong T."/>
            <person name="Liu H."/>
            <person name="Zhang D."/>
            <person name="Fang L."/>
            <person name="Ye C."/>
            <person name="Zhang J."/>
            <person name="Hu W."/>
            <person name="Xu A."/>
            <person name="Ren Y."/>
            <person name="Zhang G."/>
            <person name="Bruford M.W."/>
            <person name="Li Q."/>
            <person name="Ma L."/>
            <person name="Guo Y."/>
            <person name="An N."/>
            <person name="Hu Y."/>
            <person name="Zheng Y."/>
            <person name="Shi Y."/>
            <person name="Li Z."/>
            <person name="Liu Q."/>
            <person name="Chen Y."/>
            <person name="Zhao J."/>
            <person name="Qu N."/>
            <person name="Zhao S."/>
            <person name="Tian F."/>
            <person name="Wang X."/>
            <person name="Wang H."/>
            <person name="Xu L."/>
            <person name="Liu X."/>
            <person name="Vinar T."/>
            <person name="Wang Y."/>
            <person name="Lam T.W."/>
            <person name="Yiu S.M."/>
            <person name="Liu S."/>
            <person name="Zhang H."/>
            <person name="Li D."/>
            <person name="Huang Y."/>
            <person name="Wang X."/>
            <person name="Yang G."/>
            <person name="Jiang Z."/>
            <person name="Wang J."/>
            <person name="Qin N."/>
            <person name="Li L."/>
            <person name="Li J."/>
            <person name="Bolund L."/>
            <person name="Kristiansen K."/>
            <person name="Wong G.K."/>
            <person name="Olson M."/>
            <person name="Zhang X."/>
            <person name="Li S."/>
            <person name="Yang H."/>
            <person name="Wang J."/>
            <person name="Wang J."/>
        </authorList>
    </citation>
    <scope>NUCLEOTIDE SEQUENCE [LARGE SCALE GENOMIC DNA]</scope>
</reference>
<accession>D2GWB4</accession>
<feature type="non-terminal residue" evidence="1">
    <location>
        <position position="61"/>
    </location>
</feature>
<sequence length="61" mass="7272">FSRVNYVRTIVQQEIVSFCILRTQHSAWHRILVNMGWRMVERRAFERARRKVLGPPPALPP</sequence>
<evidence type="ECO:0000313" key="1">
    <source>
        <dbReference type="EMBL" id="EFB13822.1"/>
    </source>
</evidence>
<proteinExistence type="predicted"/>
<name>D2GWB4_AILME</name>
<dbReference type="EMBL" id="GL192356">
    <property type="protein sequence ID" value="EFB13822.1"/>
    <property type="molecule type" value="Genomic_DNA"/>
</dbReference>
<feature type="non-terminal residue" evidence="1">
    <location>
        <position position="1"/>
    </location>
</feature>